<feature type="binding site" evidence="6">
    <location>
        <position position="196"/>
    </location>
    <ligand>
        <name>ATP</name>
        <dbReference type="ChEBI" id="CHEBI:30616"/>
    </ligand>
</feature>
<evidence type="ECO:0000256" key="3">
    <source>
        <dbReference type="ARBA" id="ARBA00022741"/>
    </source>
</evidence>
<comment type="caution">
    <text evidence="9">The sequence shown here is derived from an EMBL/GenBank/DDBJ whole genome shotgun (WGS) entry which is preliminary data.</text>
</comment>
<dbReference type="Gene3D" id="3.30.200.20">
    <property type="entry name" value="Phosphorylase Kinase, domain 1"/>
    <property type="match status" value="1"/>
</dbReference>
<evidence type="ECO:0000313" key="9">
    <source>
        <dbReference type="EMBL" id="KAJ0396178.1"/>
    </source>
</evidence>
<evidence type="ECO:0000313" key="10">
    <source>
        <dbReference type="Proteomes" id="UP001209570"/>
    </source>
</evidence>
<dbReference type="FunFam" id="1.10.510.10:FF:000224">
    <property type="entry name" value="serine/threonine-protein kinase mph1 isoform X1"/>
    <property type="match status" value="1"/>
</dbReference>
<evidence type="ECO:0000256" key="7">
    <source>
        <dbReference type="SAM" id="MobiDB-lite"/>
    </source>
</evidence>
<dbReference type="InterPro" id="IPR027084">
    <property type="entry name" value="Mps1_cat"/>
</dbReference>
<dbReference type="CDD" id="cd14131">
    <property type="entry name" value="PKc_Mps1"/>
    <property type="match status" value="1"/>
</dbReference>
<dbReference type="SMART" id="SM00220">
    <property type="entry name" value="S_TKc"/>
    <property type="match status" value="1"/>
</dbReference>
<accession>A0AAD5Q8C0</accession>
<dbReference type="PROSITE" id="PS00108">
    <property type="entry name" value="PROTEIN_KINASE_ST"/>
    <property type="match status" value="1"/>
</dbReference>
<dbReference type="GO" id="GO:0098813">
    <property type="term" value="P:nuclear chromosome segregation"/>
    <property type="evidence" value="ECO:0007669"/>
    <property type="project" value="UniProtKB-ARBA"/>
</dbReference>
<dbReference type="EMBL" id="JAKCXM010000307">
    <property type="protein sequence ID" value="KAJ0396178.1"/>
    <property type="molecule type" value="Genomic_DNA"/>
</dbReference>
<feature type="domain" description="Protein kinase" evidence="8">
    <location>
        <begin position="168"/>
        <end position="439"/>
    </location>
</feature>
<name>A0AAD5Q8C0_PYTIN</name>
<dbReference type="GO" id="GO:0005524">
    <property type="term" value="F:ATP binding"/>
    <property type="evidence" value="ECO:0007669"/>
    <property type="project" value="UniProtKB-UniRule"/>
</dbReference>
<dbReference type="SMART" id="SM00777">
    <property type="entry name" value="Mad3_BUB1_I"/>
    <property type="match status" value="1"/>
</dbReference>
<evidence type="ECO:0000256" key="6">
    <source>
        <dbReference type="PROSITE-ProRule" id="PRU10141"/>
    </source>
</evidence>
<dbReference type="GO" id="GO:0004712">
    <property type="term" value="F:protein serine/threonine/tyrosine kinase activity"/>
    <property type="evidence" value="ECO:0007669"/>
    <property type="project" value="TreeGrafter"/>
</dbReference>
<dbReference type="AlphaFoldDB" id="A0AAD5Q8C0"/>
<dbReference type="SUPFAM" id="SSF56112">
    <property type="entry name" value="Protein kinase-like (PK-like)"/>
    <property type="match status" value="1"/>
</dbReference>
<evidence type="ECO:0000256" key="5">
    <source>
        <dbReference type="ARBA" id="ARBA00022840"/>
    </source>
</evidence>
<keyword evidence="5 6" id="KW-0067">ATP-binding</keyword>
<dbReference type="GO" id="GO:0005634">
    <property type="term" value="C:nucleus"/>
    <property type="evidence" value="ECO:0007669"/>
    <property type="project" value="TreeGrafter"/>
</dbReference>
<gene>
    <name evidence="9" type="ORF">P43SY_006221</name>
</gene>
<protein>
    <recommendedName>
        <fullName evidence="8">Protein kinase domain-containing protein</fullName>
    </recommendedName>
</protein>
<dbReference type="Proteomes" id="UP001209570">
    <property type="component" value="Unassembled WGS sequence"/>
</dbReference>
<keyword evidence="1" id="KW-0723">Serine/threonine-protein kinase</keyword>
<dbReference type="PROSITE" id="PS00107">
    <property type="entry name" value="PROTEIN_KINASE_ATP"/>
    <property type="match status" value="1"/>
</dbReference>
<keyword evidence="4" id="KW-0418">Kinase</keyword>
<keyword evidence="2" id="KW-0808">Transferase</keyword>
<dbReference type="GO" id="GO:0033316">
    <property type="term" value="P:meiotic spindle assembly checkpoint signaling"/>
    <property type="evidence" value="ECO:0007669"/>
    <property type="project" value="TreeGrafter"/>
</dbReference>
<reference evidence="9" key="1">
    <citation type="submission" date="2021-12" db="EMBL/GenBank/DDBJ databases">
        <title>Prjna785345.</title>
        <authorList>
            <person name="Rujirawat T."/>
            <person name="Krajaejun T."/>
        </authorList>
    </citation>
    <scope>NUCLEOTIDE SEQUENCE</scope>
    <source>
        <strain evidence="9">Pi057C3</strain>
    </source>
</reference>
<dbReference type="InterPro" id="IPR000719">
    <property type="entry name" value="Prot_kinase_dom"/>
</dbReference>
<evidence type="ECO:0000259" key="8">
    <source>
        <dbReference type="PROSITE" id="PS50011"/>
    </source>
</evidence>
<dbReference type="GO" id="GO:0034501">
    <property type="term" value="P:protein localization to kinetochore"/>
    <property type="evidence" value="ECO:0007669"/>
    <property type="project" value="TreeGrafter"/>
</dbReference>
<dbReference type="GO" id="GO:0007094">
    <property type="term" value="P:mitotic spindle assembly checkpoint signaling"/>
    <property type="evidence" value="ECO:0007669"/>
    <property type="project" value="TreeGrafter"/>
</dbReference>
<evidence type="ECO:0000256" key="1">
    <source>
        <dbReference type="ARBA" id="ARBA00022527"/>
    </source>
</evidence>
<dbReference type="InterPro" id="IPR013212">
    <property type="entry name" value="Mad3/Bub1_I"/>
</dbReference>
<dbReference type="InterPro" id="IPR011009">
    <property type="entry name" value="Kinase-like_dom_sf"/>
</dbReference>
<dbReference type="Gene3D" id="1.10.510.10">
    <property type="entry name" value="Transferase(Phosphotransferase) domain 1"/>
    <property type="match status" value="1"/>
</dbReference>
<proteinExistence type="predicted"/>
<keyword evidence="3 6" id="KW-0547">Nucleotide-binding</keyword>
<dbReference type="PANTHER" id="PTHR22974">
    <property type="entry name" value="MIXED LINEAGE PROTEIN KINASE"/>
    <property type="match status" value="1"/>
</dbReference>
<dbReference type="InterPro" id="IPR017441">
    <property type="entry name" value="Protein_kinase_ATP_BS"/>
</dbReference>
<dbReference type="PROSITE" id="PS50011">
    <property type="entry name" value="PROTEIN_KINASE_DOM"/>
    <property type="match status" value="1"/>
</dbReference>
<evidence type="ECO:0000256" key="4">
    <source>
        <dbReference type="ARBA" id="ARBA00022777"/>
    </source>
</evidence>
<dbReference type="Pfam" id="PF00069">
    <property type="entry name" value="Pkinase"/>
    <property type="match status" value="1"/>
</dbReference>
<feature type="compositionally biased region" description="Polar residues" evidence="7">
    <location>
        <begin position="10"/>
        <end position="22"/>
    </location>
</feature>
<sequence>MLEQKENVLPESSTTDRSALNGSHSIGSGLKMSLELHPHRILRFGENENDVFLLRDDDTTRAQLVEKLQADPMSPDRWLALLQHPPSYDAKLFSKVRLFRRATTLLSKEKCRHMKSYVEIWILFAKLKENEKETRDTFKYIKSERIGEREPLFYEEYAAFEYQNGNHMEADEQIGSGGSSKVYRMLGPDLKIYALKKIKLKRLDQSTVDQYTNEIQLLKRLQGNPFIIRLIAAERDLQQRTINVLMEHGEIDLGERLREMKDGLDENFLRVIWTQMLNAVDAIHRERIIHGDLKPANFLFVNGALKLIDFGIAKAISNDTTNIERDSQVGTVNFMSPEAIQGNAGPNGPRHPQGKMKVGRASDIWSLGCILYQIVYGKPPFADLPSIIEKFRCIIDPSYPIPFPPLKNKELEDVIRQCLQRDHHSRDVDTFMTIGQRGLKVAAERQSRTATTTMSSLEELGVGGSALSGSYGSGSSDLARSSVFRPAPDVYRYDTQERRTDI</sequence>
<dbReference type="GO" id="GO:0004674">
    <property type="term" value="F:protein serine/threonine kinase activity"/>
    <property type="evidence" value="ECO:0007669"/>
    <property type="project" value="UniProtKB-KW"/>
</dbReference>
<evidence type="ECO:0000256" key="2">
    <source>
        <dbReference type="ARBA" id="ARBA00022679"/>
    </source>
</evidence>
<organism evidence="9 10">
    <name type="scientific">Pythium insidiosum</name>
    <name type="common">Pythiosis disease agent</name>
    <dbReference type="NCBI Taxonomy" id="114742"/>
    <lineage>
        <taxon>Eukaryota</taxon>
        <taxon>Sar</taxon>
        <taxon>Stramenopiles</taxon>
        <taxon>Oomycota</taxon>
        <taxon>Peronosporomycetes</taxon>
        <taxon>Pythiales</taxon>
        <taxon>Pythiaceae</taxon>
        <taxon>Pythium</taxon>
    </lineage>
</organism>
<feature type="region of interest" description="Disordered" evidence="7">
    <location>
        <begin position="1"/>
        <end position="22"/>
    </location>
</feature>
<dbReference type="FunFam" id="3.30.200.20:FF:000131">
    <property type="entry name" value="Dual specificity protein kinase TTK"/>
    <property type="match status" value="1"/>
</dbReference>
<dbReference type="GO" id="GO:0000776">
    <property type="term" value="C:kinetochore"/>
    <property type="evidence" value="ECO:0007669"/>
    <property type="project" value="TreeGrafter"/>
</dbReference>
<dbReference type="InterPro" id="IPR008271">
    <property type="entry name" value="Ser/Thr_kinase_AS"/>
</dbReference>
<keyword evidence="10" id="KW-1185">Reference proteome</keyword>
<dbReference type="PANTHER" id="PTHR22974:SF21">
    <property type="entry name" value="DUAL SPECIFICITY PROTEIN KINASE TTK"/>
    <property type="match status" value="1"/>
</dbReference>